<accession>A0AAN7W616</accession>
<comment type="similarity">
    <text evidence="3">Belongs to the VTS1 family.</text>
</comment>
<protein>
    <recommendedName>
        <fullName evidence="7">RNA-binding protein VTS1</fullName>
    </recommendedName>
</protein>
<proteinExistence type="inferred from homology"/>
<evidence type="ECO:0000313" key="10">
    <source>
        <dbReference type="EMBL" id="KAK5781999.1"/>
    </source>
</evidence>
<evidence type="ECO:0000256" key="2">
    <source>
        <dbReference type="ARBA" id="ARBA00004514"/>
    </source>
</evidence>
<comment type="subunit">
    <text evidence="6">Monomer. Binds to RNA.</text>
</comment>
<keyword evidence="11" id="KW-1185">Reference proteome</keyword>
<dbReference type="PANTHER" id="PTHR12515:SF5">
    <property type="entry name" value="PROTEIN SMAUG"/>
    <property type="match status" value="1"/>
</dbReference>
<dbReference type="AlphaFoldDB" id="A0AAN7W616"/>
<dbReference type="GO" id="GO:0003729">
    <property type="term" value="F:mRNA binding"/>
    <property type="evidence" value="ECO:0007669"/>
    <property type="project" value="InterPro"/>
</dbReference>
<comment type="caution">
    <text evidence="10">The sequence shown here is derived from an EMBL/GenBank/DDBJ whole genome shotgun (WGS) entry which is preliminary data.</text>
</comment>
<dbReference type="SUPFAM" id="SSF47769">
    <property type="entry name" value="SAM/Pointed domain"/>
    <property type="match status" value="1"/>
</dbReference>
<evidence type="ECO:0000313" key="11">
    <source>
        <dbReference type="Proteomes" id="UP001306508"/>
    </source>
</evidence>
<dbReference type="InterPro" id="IPR037635">
    <property type="entry name" value="VTS1_SAM"/>
</dbReference>
<sequence length="542" mass="60297">MGILPVNNSTTSPINMLNSITTTDNYNYNNNINNNNSVSDNISHNFRSQSPFGRNAYPGVVLMSPQSASKSTSSSFNQSQNSIYFPSKSNDNHTTNTNHNSNNTKNPLSFDDMLDKVTYESTKLPSIQYPVPLSSASKHASYVPCIDIPYNTTSISNNNNNNNNTSYNTLLPSHVPSPLPQQSINANYPLDQMYPSYLNNQYLDVPSINDNGTISIPIFLSTDTNTTGFLQDIRCINHWMKNLSVQQQIIAIDNILSVLSDDILFHTKTKIDSVLKSPNTNMSFADSASLSTVNNSKISNSLLEDQYNSEFSKLDSLLFNETQFITSNNAAHITQSKTNNHYNNNNNNNNNSNSSGSGTNTNNSTYHPWSPQPVSRKHSSFNVERSKSVDPGMLMTKRNIYQQTTSKHSFESSSSPSNANNNKSNVMTFVSNNNNNNSNNNNRHSSSTTNNHSVAPTNNSMTSENLCDPSLLKNIPAWLKSLRLHKYSNCLSNLPWYTLIYLTDEELEAKGVSALGARRKLLKAFNIVKDCKEQSLIDKSAY</sequence>
<evidence type="ECO:0000256" key="1">
    <source>
        <dbReference type="ARBA" id="ARBA00004201"/>
    </source>
</evidence>
<evidence type="ECO:0000256" key="3">
    <source>
        <dbReference type="ARBA" id="ARBA00007325"/>
    </source>
</evidence>
<feature type="compositionally biased region" description="Low complexity" evidence="8">
    <location>
        <begin position="411"/>
        <end position="453"/>
    </location>
</feature>
<organism evidence="10 11">
    <name type="scientific">Arxiozyma heterogenica</name>
    <dbReference type="NCBI Taxonomy" id="278026"/>
    <lineage>
        <taxon>Eukaryota</taxon>
        <taxon>Fungi</taxon>
        <taxon>Dikarya</taxon>
        <taxon>Ascomycota</taxon>
        <taxon>Saccharomycotina</taxon>
        <taxon>Saccharomycetes</taxon>
        <taxon>Saccharomycetales</taxon>
        <taxon>Saccharomycetaceae</taxon>
        <taxon>Arxiozyma</taxon>
    </lineage>
</organism>
<dbReference type="EMBL" id="JAWIZZ010000022">
    <property type="protein sequence ID" value="KAK5781999.1"/>
    <property type="molecule type" value="Genomic_DNA"/>
</dbReference>
<dbReference type="GO" id="GO:0000932">
    <property type="term" value="C:P-body"/>
    <property type="evidence" value="ECO:0007669"/>
    <property type="project" value="UniProtKB-SubCell"/>
</dbReference>
<reference evidence="11" key="1">
    <citation type="submission" date="2023-07" db="EMBL/GenBank/DDBJ databases">
        <title>A draft genome of Kazachstania heterogenica Y-27499.</title>
        <authorList>
            <person name="Donic C."/>
            <person name="Kralova J.S."/>
            <person name="Fidel L."/>
            <person name="Ben-Dor S."/>
            <person name="Jung S."/>
        </authorList>
    </citation>
    <scope>NUCLEOTIDE SEQUENCE [LARGE SCALE GENOMIC DNA]</scope>
    <source>
        <strain evidence="11">Y27499</strain>
    </source>
</reference>
<dbReference type="CDD" id="cd09556">
    <property type="entry name" value="SAM_VTS1_fungal"/>
    <property type="match status" value="1"/>
</dbReference>
<dbReference type="InterPro" id="IPR013761">
    <property type="entry name" value="SAM/pointed_sf"/>
</dbReference>
<feature type="region of interest" description="Disordered" evidence="8">
    <location>
        <begin position="67"/>
        <end position="109"/>
    </location>
</feature>
<dbReference type="Gene3D" id="1.10.150.50">
    <property type="entry name" value="Transcription Factor, Ets-1"/>
    <property type="match status" value="1"/>
</dbReference>
<dbReference type="Pfam" id="PF07647">
    <property type="entry name" value="SAM_2"/>
    <property type="match status" value="1"/>
</dbReference>
<evidence type="ECO:0000256" key="4">
    <source>
        <dbReference type="ARBA" id="ARBA00022490"/>
    </source>
</evidence>
<feature type="domain" description="SAM" evidence="9">
    <location>
        <begin position="467"/>
        <end position="531"/>
    </location>
</feature>
<comment type="subcellular location">
    <subcellularLocation>
        <location evidence="1">Cytoplasm</location>
        <location evidence="1">P-body</location>
    </subcellularLocation>
    <subcellularLocation>
        <location evidence="2">Cytoplasm</location>
        <location evidence="2">Cytosol</location>
    </subcellularLocation>
</comment>
<feature type="region of interest" description="Disordered" evidence="8">
    <location>
        <begin position="336"/>
        <end position="461"/>
    </location>
</feature>
<evidence type="ECO:0000259" key="9">
    <source>
        <dbReference type="SMART" id="SM00454"/>
    </source>
</evidence>
<feature type="compositionally biased region" description="Low complexity" evidence="8">
    <location>
        <begin position="67"/>
        <end position="106"/>
    </location>
</feature>
<keyword evidence="4" id="KW-0963">Cytoplasm</keyword>
<dbReference type="GO" id="GO:0005829">
    <property type="term" value="C:cytosol"/>
    <property type="evidence" value="ECO:0007669"/>
    <property type="project" value="UniProtKB-SubCell"/>
</dbReference>
<keyword evidence="5" id="KW-0694">RNA-binding</keyword>
<evidence type="ECO:0000256" key="6">
    <source>
        <dbReference type="ARBA" id="ARBA00024046"/>
    </source>
</evidence>
<feature type="compositionally biased region" description="Low complexity" evidence="8">
    <location>
        <begin position="338"/>
        <end position="367"/>
    </location>
</feature>
<dbReference type="InterPro" id="IPR001660">
    <property type="entry name" value="SAM"/>
</dbReference>
<dbReference type="PANTHER" id="PTHR12515">
    <property type="entry name" value="STERILE ALPHA MOTIF DOMAIN CONTAINING PROTEIN 4-RELATED"/>
    <property type="match status" value="1"/>
</dbReference>
<evidence type="ECO:0000256" key="7">
    <source>
        <dbReference type="ARBA" id="ARBA00024136"/>
    </source>
</evidence>
<evidence type="ECO:0000256" key="5">
    <source>
        <dbReference type="ARBA" id="ARBA00022884"/>
    </source>
</evidence>
<name>A0AAN7W616_9SACH</name>
<dbReference type="Proteomes" id="UP001306508">
    <property type="component" value="Unassembled WGS sequence"/>
</dbReference>
<evidence type="ECO:0000256" key="8">
    <source>
        <dbReference type="SAM" id="MobiDB-lite"/>
    </source>
</evidence>
<dbReference type="SMART" id="SM00454">
    <property type="entry name" value="SAM"/>
    <property type="match status" value="1"/>
</dbReference>
<dbReference type="GO" id="GO:0000289">
    <property type="term" value="P:nuclear-transcribed mRNA poly(A) tail shortening"/>
    <property type="evidence" value="ECO:0007669"/>
    <property type="project" value="TreeGrafter"/>
</dbReference>
<gene>
    <name evidence="10" type="ORF">RI543_000485</name>
</gene>
<dbReference type="InterPro" id="IPR050897">
    <property type="entry name" value="SMAUG/VTS1_RNA-bind"/>
</dbReference>